<evidence type="ECO:0000313" key="1">
    <source>
        <dbReference type="EMBL" id="KIK38794.1"/>
    </source>
</evidence>
<dbReference type="OrthoDB" id="2686558at2759"/>
<gene>
    <name evidence="1" type="ORF">CY34DRAFT_90343</name>
</gene>
<name>A0A0D0AKX7_9AGAM</name>
<dbReference type="EMBL" id="KN835373">
    <property type="protein sequence ID" value="KIK38794.1"/>
    <property type="molecule type" value="Genomic_DNA"/>
</dbReference>
<reference evidence="2" key="2">
    <citation type="submission" date="2015-01" db="EMBL/GenBank/DDBJ databases">
        <title>Evolutionary Origins and Diversification of the Mycorrhizal Mutualists.</title>
        <authorList>
            <consortium name="DOE Joint Genome Institute"/>
            <consortium name="Mycorrhizal Genomics Consortium"/>
            <person name="Kohler A."/>
            <person name="Kuo A."/>
            <person name="Nagy L.G."/>
            <person name="Floudas D."/>
            <person name="Copeland A."/>
            <person name="Barry K.W."/>
            <person name="Cichocki N."/>
            <person name="Veneault-Fourrey C."/>
            <person name="LaButti K."/>
            <person name="Lindquist E.A."/>
            <person name="Lipzen A."/>
            <person name="Lundell T."/>
            <person name="Morin E."/>
            <person name="Murat C."/>
            <person name="Riley R."/>
            <person name="Ohm R."/>
            <person name="Sun H."/>
            <person name="Tunlid A."/>
            <person name="Henrissat B."/>
            <person name="Grigoriev I.V."/>
            <person name="Hibbett D.S."/>
            <person name="Martin F."/>
        </authorList>
    </citation>
    <scope>NUCLEOTIDE SEQUENCE [LARGE SCALE GENOMIC DNA]</scope>
    <source>
        <strain evidence="2">UH-Slu-Lm8-n1</strain>
    </source>
</reference>
<keyword evidence="2" id="KW-1185">Reference proteome</keyword>
<dbReference type="InParanoid" id="A0A0D0AKX7"/>
<dbReference type="HOGENOM" id="CLU_2098443_0_0_1"/>
<organism evidence="1 2">
    <name type="scientific">Suillus luteus UH-Slu-Lm8-n1</name>
    <dbReference type="NCBI Taxonomy" id="930992"/>
    <lineage>
        <taxon>Eukaryota</taxon>
        <taxon>Fungi</taxon>
        <taxon>Dikarya</taxon>
        <taxon>Basidiomycota</taxon>
        <taxon>Agaricomycotina</taxon>
        <taxon>Agaricomycetes</taxon>
        <taxon>Agaricomycetidae</taxon>
        <taxon>Boletales</taxon>
        <taxon>Suillineae</taxon>
        <taxon>Suillaceae</taxon>
        <taxon>Suillus</taxon>
    </lineage>
</organism>
<sequence>MIPIPPELIESIIKANGGAESGTTFDQTLAHIKGEFVGKLVDATGSELAGAEGGLEGKVPQNRAASRRVTPVQISLVSAAVAEHGKDNARPVYLCDWQHHDGIFDVSVLFFIMAIR</sequence>
<protein>
    <submittedName>
        <fullName evidence="1">Uncharacterized protein</fullName>
    </submittedName>
</protein>
<accession>A0A0D0AKX7</accession>
<dbReference type="STRING" id="930992.A0A0D0AKX7"/>
<proteinExistence type="predicted"/>
<reference evidence="1 2" key="1">
    <citation type="submission" date="2014-04" db="EMBL/GenBank/DDBJ databases">
        <authorList>
            <consortium name="DOE Joint Genome Institute"/>
            <person name="Kuo A."/>
            <person name="Ruytinx J."/>
            <person name="Rineau F."/>
            <person name="Colpaert J."/>
            <person name="Kohler A."/>
            <person name="Nagy L.G."/>
            <person name="Floudas D."/>
            <person name="Copeland A."/>
            <person name="Barry K.W."/>
            <person name="Cichocki N."/>
            <person name="Veneault-Fourrey C."/>
            <person name="LaButti K."/>
            <person name="Lindquist E.A."/>
            <person name="Lipzen A."/>
            <person name="Lundell T."/>
            <person name="Morin E."/>
            <person name="Murat C."/>
            <person name="Sun H."/>
            <person name="Tunlid A."/>
            <person name="Henrissat B."/>
            <person name="Grigoriev I.V."/>
            <person name="Hibbett D.S."/>
            <person name="Martin F."/>
            <person name="Nordberg H.P."/>
            <person name="Cantor M.N."/>
            <person name="Hua S.X."/>
        </authorList>
    </citation>
    <scope>NUCLEOTIDE SEQUENCE [LARGE SCALE GENOMIC DNA]</scope>
    <source>
        <strain evidence="1 2">UH-Slu-Lm8-n1</strain>
    </source>
</reference>
<dbReference type="AlphaFoldDB" id="A0A0D0AKX7"/>
<dbReference type="Proteomes" id="UP000054485">
    <property type="component" value="Unassembled WGS sequence"/>
</dbReference>
<evidence type="ECO:0000313" key="2">
    <source>
        <dbReference type="Proteomes" id="UP000054485"/>
    </source>
</evidence>